<dbReference type="PROSITE" id="PS50110">
    <property type="entry name" value="RESPONSE_REGULATORY"/>
    <property type="match status" value="1"/>
</dbReference>
<dbReference type="PROSITE" id="PS50883">
    <property type="entry name" value="EAL"/>
    <property type="match status" value="1"/>
</dbReference>
<dbReference type="GO" id="GO:0071111">
    <property type="term" value="F:cyclic-guanylate-specific phosphodiesterase activity"/>
    <property type="evidence" value="ECO:0007669"/>
    <property type="project" value="InterPro"/>
</dbReference>
<dbReference type="InterPro" id="IPR050706">
    <property type="entry name" value="Cyclic-di-GMP_PDE-like"/>
</dbReference>
<dbReference type="Gene3D" id="3.40.50.2300">
    <property type="match status" value="1"/>
</dbReference>
<feature type="modified residue" description="4-aspartylphosphate" evidence="1">
    <location>
        <position position="54"/>
    </location>
</feature>
<evidence type="ECO:0000313" key="5">
    <source>
        <dbReference type="Proteomes" id="UP000501726"/>
    </source>
</evidence>
<dbReference type="CDD" id="cd01948">
    <property type="entry name" value="EAL"/>
    <property type="match status" value="1"/>
</dbReference>
<sequence length="400" mass="45264">MHKHALIVDDELGICELISEVCELQNIQSSYLTDATLFTQALGEHPETSLIFLDLNMPNKDGIEVLRELTDIQFQGQLVLMSGFDDGVLSSAYELAIELGLCLMPSITKPFTLQEIRTILETLYSPLANSTTSILAEDICEHSYERVKKWLDNDQLVVHYQPQIHLQKLTLEGVECLVRLIDDDGILIYPNDFINTVETHGLNQVLLEKVVDRFCADYQQNPKCFADLSISINVSALDLDRLSFPDDLWGKIKTTNIQPQNIIVEITESRAIEQMRVGLDILARLRLKGFQLSIDDFGTGRAVLGNIRKLPYNELKIDRSFVDQLTSNPRTLSLTHDLIQMAHHLGLRIVAEGIEDIQTAEVLRQMHCEIGQGYLYAKPMPLAQLAHWIAQHHADKDKPN</sequence>
<name>A0A6F8PTK0_9GAMM</name>
<organism evidence="4 5">
    <name type="scientific">Thiosulfatimonas sediminis</name>
    <dbReference type="NCBI Taxonomy" id="2675054"/>
    <lineage>
        <taxon>Bacteria</taxon>
        <taxon>Pseudomonadati</taxon>
        <taxon>Pseudomonadota</taxon>
        <taxon>Gammaproteobacteria</taxon>
        <taxon>Thiotrichales</taxon>
        <taxon>Piscirickettsiaceae</taxon>
        <taxon>Thiosulfatimonas</taxon>
    </lineage>
</organism>
<evidence type="ECO:0000259" key="2">
    <source>
        <dbReference type="PROSITE" id="PS50110"/>
    </source>
</evidence>
<evidence type="ECO:0000256" key="1">
    <source>
        <dbReference type="PROSITE-ProRule" id="PRU00169"/>
    </source>
</evidence>
<keyword evidence="5" id="KW-1185">Reference proteome</keyword>
<dbReference type="SMART" id="SM00052">
    <property type="entry name" value="EAL"/>
    <property type="match status" value="1"/>
</dbReference>
<dbReference type="Pfam" id="PF00563">
    <property type="entry name" value="EAL"/>
    <property type="match status" value="1"/>
</dbReference>
<evidence type="ECO:0000313" key="4">
    <source>
        <dbReference type="EMBL" id="BBP45445.1"/>
    </source>
</evidence>
<proteinExistence type="predicted"/>
<dbReference type="PANTHER" id="PTHR33121:SF71">
    <property type="entry name" value="OXYGEN SENSOR PROTEIN DOSP"/>
    <property type="match status" value="1"/>
</dbReference>
<dbReference type="EMBL" id="AP021889">
    <property type="protein sequence ID" value="BBP45445.1"/>
    <property type="molecule type" value="Genomic_DNA"/>
</dbReference>
<feature type="domain" description="EAL" evidence="3">
    <location>
        <begin position="140"/>
        <end position="393"/>
    </location>
</feature>
<dbReference type="Pfam" id="PF00072">
    <property type="entry name" value="Response_reg"/>
    <property type="match status" value="1"/>
</dbReference>
<gene>
    <name evidence="4" type="ORF">THMIRHAS_08180</name>
</gene>
<dbReference type="InterPro" id="IPR011006">
    <property type="entry name" value="CheY-like_superfamily"/>
</dbReference>
<dbReference type="Proteomes" id="UP000501726">
    <property type="component" value="Chromosome"/>
</dbReference>
<dbReference type="InterPro" id="IPR001789">
    <property type="entry name" value="Sig_transdc_resp-reg_receiver"/>
</dbReference>
<dbReference type="GO" id="GO:0000160">
    <property type="term" value="P:phosphorelay signal transduction system"/>
    <property type="evidence" value="ECO:0007669"/>
    <property type="project" value="InterPro"/>
</dbReference>
<dbReference type="AlphaFoldDB" id="A0A6F8PTK0"/>
<feature type="domain" description="Response regulatory" evidence="2">
    <location>
        <begin position="4"/>
        <end position="124"/>
    </location>
</feature>
<dbReference type="InterPro" id="IPR035919">
    <property type="entry name" value="EAL_sf"/>
</dbReference>
<dbReference type="SMART" id="SM00448">
    <property type="entry name" value="REC"/>
    <property type="match status" value="1"/>
</dbReference>
<dbReference type="PANTHER" id="PTHR33121">
    <property type="entry name" value="CYCLIC DI-GMP PHOSPHODIESTERASE PDEF"/>
    <property type="match status" value="1"/>
</dbReference>
<evidence type="ECO:0000259" key="3">
    <source>
        <dbReference type="PROSITE" id="PS50883"/>
    </source>
</evidence>
<dbReference type="SUPFAM" id="SSF52172">
    <property type="entry name" value="CheY-like"/>
    <property type="match status" value="1"/>
</dbReference>
<reference evidence="5" key="1">
    <citation type="submission" date="2019-11" db="EMBL/GenBank/DDBJ databases">
        <title>Isolation and characterization of two novel species in the genus Thiomicrorhabdus.</title>
        <authorList>
            <person name="Mochizuki J."/>
            <person name="Kojima H."/>
            <person name="Fukui M."/>
        </authorList>
    </citation>
    <scope>NUCLEOTIDE SEQUENCE [LARGE SCALE GENOMIC DNA]</scope>
    <source>
        <strain evidence="5">aks77</strain>
    </source>
</reference>
<dbReference type="InterPro" id="IPR001633">
    <property type="entry name" value="EAL_dom"/>
</dbReference>
<protein>
    <submittedName>
        <fullName evidence="4">Signal transduction protein</fullName>
    </submittedName>
</protein>
<accession>A0A6F8PTK0</accession>
<dbReference type="SUPFAM" id="SSF141868">
    <property type="entry name" value="EAL domain-like"/>
    <property type="match status" value="1"/>
</dbReference>
<dbReference type="KEGG" id="tse:THMIRHAS_08180"/>
<dbReference type="RefSeq" id="WP_173271172.1">
    <property type="nucleotide sequence ID" value="NZ_AP021889.1"/>
</dbReference>
<keyword evidence="1" id="KW-0597">Phosphoprotein</keyword>
<dbReference type="Gene3D" id="3.20.20.450">
    <property type="entry name" value="EAL domain"/>
    <property type="match status" value="1"/>
</dbReference>